<dbReference type="AlphaFoldDB" id="A0A2W2CAR0"/>
<keyword evidence="8" id="KW-1185">Reference proteome</keyword>
<gene>
    <name evidence="7" type="ORF">C1I92_05755</name>
</gene>
<dbReference type="InterPro" id="IPR011701">
    <property type="entry name" value="MFS"/>
</dbReference>
<evidence type="ECO:0000256" key="5">
    <source>
        <dbReference type="SAM" id="Phobius"/>
    </source>
</evidence>
<evidence type="ECO:0000313" key="7">
    <source>
        <dbReference type="EMBL" id="PZF85347.1"/>
    </source>
</evidence>
<dbReference type="SUPFAM" id="SSF103473">
    <property type="entry name" value="MFS general substrate transporter"/>
    <property type="match status" value="1"/>
</dbReference>
<dbReference type="Pfam" id="PF07690">
    <property type="entry name" value="MFS_1"/>
    <property type="match status" value="1"/>
</dbReference>
<evidence type="ECO:0000256" key="1">
    <source>
        <dbReference type="ARBA" id="ARBA00004651"/>
    </source>
</evidence>
<feature type="domain" description="Major facilitator superfamily (MFS) profile" evidence="6">
    <location>
        <begin position="44"/>
        <end position="232"/>
    </location>
</feature>
<feature type="transmembrane region" description="Helical" evidence="5">
    <location>
        <begin position="78"/>
        <end position="97"/>
    </location>
</feature>
<dbReference type="InterPro" id="IPR036259">
    <property type="entry name" value="MFS_trans_sf"/>
</dbReference>
<evidence type="ECO:0000256" key="3">
    <source>
        <dbReference type="ARBA" id="ARBA00022989"/>
    </source>
</evidence>
<name>A0A2W2CAR0_9ACTN</name>
<evidence type="ECO:0000259" key="6">
    <source>
        <dbReference type="PROSITE" id="PS50850"/>
    </source>
</evidence>
<dbReference type="GO" id="GO:0022857">
    <property type="term" value="F:transmembrane transporter activity"/>
    <property type="evidence" value="ECO:0007669"/>
    <property type="project" value="InterPro"/>
</dbReference>
<feature type="transmembrane region" description="Helical" evidence="5">
    <location>
        <begin position="208"/>
        <end position="227"/>
    </location>
</feature>
<dbReference type="PANTHER" id="PTHR42718">
    <property type="entry name" value="MAJOR FACILITATOR SUPERFAMILY MULTIDRUG TRANSPORTER MFSC"/>
    <property type="match status" value="1"/>
</dbReference>
<keyword evidence="3 5" id="KW-1133">Transmembrane helix</keyword>
<proteinExistence type="predicted"/>
<dbReference type="EMBL" id="POTW01000009">
    <property type="protein sequence ID" value="PZF85347.1"/>
    <property type="molecule type" value="Genomic_DNA"/>
</dbReference>
<comment type="caution">
    <text evidence="7">The sequence shown here is derived from an EMBL/GenBank/DDBJ whole genome shotgun (WGS) entry which is preliminary data.</text>
</comment>
<evidence type="ECO:0000313" key="8">
    <source>
        <dbReference type="Proteomes" id="UP000248764"/>
    </source>
</evidence>
<reference evidence="7 8" key="1">
    <citation type="submission" date="2018-01" db="EMBL/GenBank/DDBJ databases">
        <title>Draft genome sequence of Jiangella sp. GTF31.</title>
        <authorList>
            <person name="Sahin N."/>
            <person name="Ay H."/>
            <person name="Saygin H."/>
        </authorList>
    </citation>
    <scope>NUCLEOTIDE SEQUENCE [LARGE SCALE GENOMIC DNA]</scope>
    <source>
        <strain evidence="7 8">GTF31</strain>
    </source>
</reference>
<dbReference type="PROSITE" id="PS50850">
    <property type="entry name" value="MFS"/>
    <property type="match status" value="1"/>
</dbReference>
<dbReference type="Proteomes" id="UP000248764">
    <property type="component" value="Unassembled WGS sequence"/>
</dbReference>
<dbReference type="InterPro" id="IPR020846">
    <property type="entry name" value="MFS_dom"/>
</dbReference>
<comment type="subcellular location">
    <subcellularLocation>
        <location evidence="1">Cell membrane</location>
        <topology evidence="1">Multi-pass membrane protein</topology>
    </subcellularLocation>
</comment>
<sequence>MRDGLTASAVAFALAAVALLGAFVVAEWRGREPMLDLRLFARRDFVAATAGALATGVAVIGFFSYLPTLIQQGLGLSALSTALLSSLWATVAFVVALEVRRLARRWPGWAIVAIGLALSAVGTVALLGSLGAGSWQRLLPGLIVAGIGSGLVNGILPRLAVDSVPPGSAAMGSGANSAARYIGAAVGVAVAVAVVGAAGPDPARATDVMLAVGAGLAALSALFMVLLRDRRR</sequence>
<feature type="transmembrane region" description="Helical" evidence="5">
    <location>
        <begin position="45"/>
        <end position="66"/>
    </location>
</feature>
<accession>A0A2W2CAR0</accession>
<keyword evidence="4 5" id="KW-0472">Membrane</keyword>
<evidence type="ECO:0000256" key="4">
    <source>
        <dbReference type="ARBA" id="ARBA00023136"/>
    </source>
</evidence>
<feature type="transmembrane region" description="Helical" evidence="5">
    <location>
        <begin position="178"/>
        <end position="196"/>
    </location>
</feature>
<feature type="transmembrane region" description="Helical" evidence="5">
    <location>
        <begin position="138"/>
        <end position="157"/>
    </location>
</feature>
<dbReference type="GO" id="GO:0005886">
    <property type="term" value="C:plasma membrane"/>
    <property type="evidence" value="ECO:0007669"/>
    <property type="project" value="UniProtKB-SubCell"/>
</dbReference>
<dbReference type="RefSeq" id="WP_111253709.1">
    <property type="nucleotide sequence ID" value="NZ_POTW01000009.1"/>
</dbReference>
<organism evidence="7 8">
    <name type="scientific">Jiangella anatolica</name>
    <dbReference type="NCBI Taxonomy" id="2670374"/>
    <lineage>
        <taxon>Bacteria</taxon>
        <taxon>Bacillati</taxon>
        <taxon>Actinomycetota</taxon>
        <taxon>Actinomycetes</taxon>
        <taxon>Jiangellales</taxon>
        <taxon>Jiangellaceae</taxon>
        <taxon>Jiangella</taxon>
    </lineage>
</organism>
<protein>
    <recommendedName>
        <fullName evidence="6">Major facilitator superfamily (MFS) profile domain-containing protein</fullName>
    </recommendedName>
</protein>
<feature type="transmembrane region" description="Helical" evidence="5">
    <location>
        <begin position="109"/>
        <end position="132"/>
    </location>
</feature>
<feature type="transmembrane region" description="Helical" evidence="5">
    <location>
        <begin position="6"/>
        <end position="25"/>
    </location>
</feature>
<evidence type="ECO:0000256" key="2">
    <source>
        <dbReference type="ARBA" id="ARBA00022692"/>
    </source>
</evidence>
<dbReference type="Gene3D" id="1.20.1250.20">
    <property type="entry name" value="MFS general substrate transporter like domains"/>
    <property type="match status" value="1"/>
</dbReference>
<dbReference type="PANTHER" id="PTHR42718:SF49">
    <property type="entry name" value="EXPORT PROTEIN"/>
    <property type="match status" value="1"/>
</dbReference>
<keyword evidence="2 5" id="KW-0812">Transmembrane</keyword>